<dbReference type="PANTHER" id="PTHR24198">
    <property type="entry name" value="ANKYRIN REPEAT AND PROTEIN KINASE DOMAIN-CONTAINING PROTEIN"/>
    <property type="match status" value="1"/>
</dbReference>
<reference evidence="4 5" key="1">
    <citation type="submission" date="2016-10" db="EMBL/GenBank/DDBJ databases">
        <authorList>
            <person name="de Groot N.N."/>
        </authorList>
    </citation>
    <scope>NUCLEOTIDE SEQUENCE [LARGE SCALE GENOMIC DNA]</scope>
    <source>
        <strain evidence="4 5">DSM 18610</strain>
    </source>
</reference>
<dbReference type="PANTHER" id="PTHR24198:SF193">
    <property type="match status" value="1"/>
</dbReference>
<dbReference type="PRINTS" id="PR01415">
    <property type="entry name" value="ANKYRIN"/>
</dbReference>
<dbReference type="SUPFAM" id="SSF48403">
    <property type="entry name" value="Ankyrin repeat"/>
    <property type="match status" value="1"/>
</dbReference>
<keyword evidence="5" id="KW-1185">Reference proteome</keyword>
<evidence type="ECO:0000313" key="5">
    <source>
        <dbReference type="Proteomes" id="UP000199572"/>
    </source>
</evidence>
<dbReference type="STRING" id="390241.SAMN04488023_11952"/>
<accession>A0A1H9STL4</accession>
<feature type="repeat" description="ANK" evidence="3">
    <location>
        <begin position="128"/>
        <end position="160"/>
    </location>
</feature>
<dbReference type="InterPro" id="IPR036770">
    <property type="entry name" value="Ankyrin_rpt-contain_sf"/>
</dbReference>
<feature type="repeat" description="ANK" evidence="3">
    <location>
        <begin position="161"/>
        <end position="193"/>
    </location>
</feature>
<dbReference type="OrthoDB" id="5657095at2"/>
<dbReference type="AlphaFoldDB" id="A0A1H9STL4"/>
<evidence type="ECO:0000256" key="1">
    <source>
        <dbReference type="ARBA" id="ARBA00022737"/>
    </source>
</evidence>
<organism evidence="4 5">
    <name type="scientific">Pedobacter rhizosphaerae</name>
    <dbReference type="NCBI Taxonomy" id="390241"/>
    <lineage>
        <taxon>Bacteria</taxon>
        <taxon>Pseudomonadati</taxon>
        <taxon>Bacteroidota</taxon>
        <taxon>Sphingobacteriia</taxon>
        <taxon>Sphingobacteriales</taxon>
        <taxon>Sphingobacteriaceae</taxon>
        <taxon>Pedobacter</taxon>
    </lineage>
</organism>
<feature type="repeat" description="ANK" evidence="3">
    <location>
        <begin position="93"/>
        <end position="125"/>
    </location>
</feature>
<gene>
    <name evidence="4" type="ORF">SAMN04488023_11952</name>
</gene>
<keyword evidence="1" id="KW-0677">Repeat</keyword>
<dbReference type="Pfam" id="PF00023">
    <property type="entry name" value="Ank"/>
    <property type="match status" value="1"/>
</dbReference>
<dbReference type="PROSITE" id="PS50297">
    <property type="entry name" value="ANK_REP_REGION"/>
    <property type="match status" value="2"/>
</dbReference>
<evidence type="ECO:0000313" key="4">
    <source>
        <dbReference type="EMBL" id="SER87733.1"/>
    </source>
</evidence>
<dbReference type="PROSITE" id="PS50088">
    <property type="entry name" value="ANK_REPEAT"/>
    <property type="match status" value="3"/>
</dbReference>
<dbReference type="SMART" id="SM00248">
    <property type="entry name" value="ANK"/>
    <property type="match status" value="4"/>
</dbReference>
<evidence type="ECO:0000256" key="3">
    <source>
        <dbReference type="PROSITE-ProRule" id="PRU00023"/>
    </source>
</evidence>
<sequence length="218" mass="23688">MDIAQLEEQIESGNLQGVKEILIQHPQLAEKNTSHGISALLLACYYKKQDIANVIAEFVSDLTLFEACAVGKFDTATLLIFQNPERVNDYSDDGFTPLGLACYFGHEELARFLVLKGADVNLASKNGFNVFPIHSAVAANNYNITKMLLDSGAYPNVCQKAGLAPLHTAAQLGNIELIILLLEHGAEVSLRMEGGKLPADLAAEKGFLEIAEILRDDD</sequence>
<name>A0A1H9STL4_9SPHI</name>
<dbReference type="InterPro" id="IPR002110">
    <property type="entry name" value="Ankyrin_rpt"/>
</dbReference>
<evidence type="ECO:0000256" key="2">
    <source>
        <dbReference type="ARBA" id="ARBA00023043"/>
    </source>
</evidence>
<dbReference type="Gene3D" id="1.25.40.20">
    <property type="entry name" value="Ankyrin repeat-containing domain"/>
    <property type="match status" value="1"/>
</dbReference>
<dbReference type="Pfam" id="PF12796">
    <property type="entry name" value="Ank_2"/>
    <property type="match status" value="1"/>
</dbReference>
<dbReference type="EMBL" id="FOGG01000019">
    <property type="protein sequence ID" value="SER87733.1"/>
    <property type="molecule type" value="Genomic_DNA"/>
</dbReference>
<proteinExistence type="predicted"/>
<dbReference type="Proteomes" id="UP000199572">
    <property type="component" value="Unassembled WGS sequence"/>
</dbReference>
<dbReference type="RefSeq" id="WP_090885839.1">
    <property type="nucleotide sequence ID" value="NZ_FOGG01000019.1"/>
</dbReference>
<protein>
    <submittedName>
        <fullName evidence="4">Ankyrin repeat</fullName>
    </submittedName>
</protein>
<keyword evidence="2 3" id="KW-0040">ANK repeat</keyword>